<dbReference type="AlphaFoldDB" id="A0A3N6NL09"/>
<keyword evidence="1" id="KW-0812">Transmembrane</keyword>
<comment type="caution">
    <text evidence="2">The sequence shown here is derived from an EMBL/GenBank/DDBJ whole genome shotgun (WGS) entry which is preliminary data.</text>
</comment>
<keyword evidence="3" id="KW-1185">Reference proteome</keyword>
<evidence type="ECO:0000256" key="1">
    <source>
        <dbReference type="SAM" id="Phobius"/>
    </source>
</evidence>
<accession>A0A3N6NL09</accession>
<proteinExistence type="predicted"/>
<keyword evidence="1" id="KW-0472">Membrane</keyword>
<name>A0A3N6NL09_9CYAN</name>
<feature type="transmembrane region" description="Helical" evidence="1">
    <location>
        <begin position="33"/>
        <end position="52"/>
    </location>
</feature>
<evidence type="ECO:0000313" key="3">
    <source>
        <dbReference type="Proteomes" id="UP000269154"/>
    </source>
</evidence>
<feature type="transmembrane region" description="Helical" evidence="1">
    <location>
        <begin position="6"/>
        <end position="26"/>
    </location>
</feature>
<reference evidence="2 3" key="1">
    <citation type="journal article" date="2018" name="ACS Chem. Biol.">
        <title>Ketoreductase domain dysfunction expands chemodiversity: malyngamide biosynthesis in the cyanobacterium Okeania hirsuta.</title>
        <authorList>
            <person name="Moss N.A."/>
            <person name="Leao T."/>
            <person name="Rankin M."/>
            <person name="McCullough T.M."/>
            <person name="Qu P."/>
            <person name="Korobeynikov A."/>
            <person name="Smith J.L."/>
            <person name="Gerwick L."/>
            <person name="Gerwick W.H."/>
        </authorList>
    </citation>
    <scope>NUCLEOTIDE SEQUENCE [LARGE SCALE GENOMIC DNA]</scope>
    <source>
        <strain evidence="2 3">PAB10Feb10-1</strain>
    </source>
</reference>
<dbReference type="RefSeq" id="WP_375339447.1">
    <property type="nucleotide sequence ID" value="NZ_RCBY01000514.1"/>
</dbReference>
<protein>
    <submittedName>
        <fullName evidence="2">Uncharacterized protein</fullName>
    </submittedName>
</protein>
<dbReference type="Pfam" id="PF19851">
    <property type="entry name" value="DUF6326"/>
    <property type="match status" value="1"/>
</dbReference>
<keyword evidence="1" id="KW-1133">Transmembrane helix</keyword>
<evidence type="ECO:0000313" key="2">
    <source>
        <dbReference type="EMBL" id="RQH17214.1"/>
    </source>
</evidence>
<organism evidence="2 3">
    <name type="scientific">Okeania hirsuta</name>
    <dbReference type="NCBI Taxonomy" id="1458930"/>
    <lineage>
        <taxon>Bacteria</taxon>
        <taxon>Bacillati</taxon>
        <taxon>Cyanobacteriota</taxon>
        <taxon>Cyanophyceae</taxon>
        <taxon>Oscillatoriophycideae</taxon>
        <taxon>Oscillatoriales</taxon>
        <taxon>Microcoleaceae</taxon>
        <taxon>Okeania</taxon>
    </lineage>
</organism>
<dbReference type="EMBL" id="RCBY01000514">
    <property type="protein sequence ID" value="RQH17214.1"/>
    <property type="molecule type" value="Genomic_DNA"/>
</dbReference>
<feature type="transmembrane region" description="Helical" evidence="1">
    <location>
        <begin position="58"/>
        <end position="79"/>
    </location>
</feature>
<dbReference type="InterPro" id="IPR046289">
    <property type="entry name" value="DUF6326"/>
</dbReference>
<dbReference type="Proteomes" id="UP000269154">
    <property type="component" value="Unassembled WGS sequence"/>
</dbReference>
<sequence length="88" mass="9683">MSGGVVLLFAVLMEVPIIMIPLSRFANRKTNRLLHLVAVPLSILWVIVPSIVSSGTPLSYIFFATVEVLAMLFALYVALKWPAEEPLS</sequence>
<gene>
    <name evidence="2" type="ORF">D5R40_33480</name>
</gene>